<dbReference type="EMBL" id="JAAMPC010000016">
    <property type="protein sequence ID" value="KAG2254705.1"/>
    <property type="molecule type" value="Genomic_DNA"/>
</dbReference>
<evidence type="ECO:0000313" key="1">
    <source>
        <dbReference type="EMBL" id="KAG2254705.1"/>
    </source>
</evidence>
<dbReference type="OrthoDB" id="1707930at2759"/>
<dbReference type="SUPFAM" id="SSF53686">
    <property type="entry name" value="Tryptophan synthase beta subunit-like PLP-dependent enzymes"/>
    <property type="match status" value="1"/>
</dbReference>
<dbReference type="Gene3D" id="3.40.50.1100">
    <property type="match status" value="1"/>
</dbReference>
<evidence type="ECO:0000313" key="2">
    <source>
        <dbReference type="Proteomes" id="UP000886595"/>
    </source>
</evidence>
<dbReference type="InterPro" id="IPR036052">
    <property type="entry name" value="TrpB-like_PALP_sf"/>
</dbReference>
<proteinExistence type="predicted"/>
<organism evidence="1 2">
    <name type="scientific">Brassica carinata</name>
    <name type="common">Ethiopian mustard</name>
    <name type="synonym">Abyssinian cabbage</name>
    <dbReference type="NCBI Taxonomy" id="52824"/>
    <lineage>
        <taxon>Eukaryota</taxon>
        <taxon>Viridiplantae</taxon>
        <taxon>Streptophyta</taxon>
        <taxon>Embryophyta</taxon>
        <taxon>Tracheophyta</taxon>
        <taxon>Spermatophyta</taxon>
        <taxon>Magnoliopsida</taxon>
        <taxon>eudicotyledons</taxon>
        <taxon>Gunneridae</taxon>
        <taxon>Pentapetalae</taxon>
        <taxon>rosids</taxon>
        <taxon>malvids</taxon>
        <taxon>Brassicales</taxon>
        <taxon>Brassicaceae</taxon>
        <taxon>Brassiceae</taxon>
        <taxon>Brassica</taxon>
    </lineage>
</organism>
<accession>A0A8X7PNG6</accession>
<name>A0A8X7PNG6_BRACI</name>
<comment type="caution">
    <text evidence="1">The sequence shown here is derived from an EMBL/GenBank/DDBJ whole genome shotgun (WGS) entry which is preliminary data.</text>
</comment>
<sequence length="153" mass="16469">MTSSTTFAFAIQIGDPVSIDRAVYGIVEEATEEELMDAMALADSTGRQDSKPPKPMTSSTTFAFAIQIGDPVSIDRAVYALKKCDGIVEEATEEELMDAMALADSTGRQVRKKGEIAPTDRTVVVSTANGLKFTKSKVDCHSKAIRDMACKII</sequence>
<reference evidence="1 2" key="1">
    <citation type="submission" date="2020-02" db="EMBL/GenBank/DDBJ databases">
        <authorList>
            <person name="Ma Q."/>
            <person name="Huang Y."/>
            <person name="Song X."/>
            <person name="Pei D."/>
        </authorList>
    </citation>
    <scope>NUCLEOTIDE SEQUENCE [LARGE SCALE GENOMIC DNA]</scope>
    <source>
        <strain evidence="1">Sxm20200214</strain>
        <tissue evidence="1">Leaf</tissue>
    </source>
</reference>
<keyword evidence="2" id="KW-1185">Reference proteome</keyword>
<dbReference type="Proteomes" id="UP000886595">
    <property type="component" value="Unassembled WGS sequence"/>
</dbReference>
<protein>
    <submittedName>
        <fullName evidence="1">Uncharacterized protein</fullName>
    </submittedName>
</protein>
<dbReference type="AlphaFoldDB" id="A0A8X7PNG6"/>
<gene>
    <name evidence="1" type="ORF">Bca52824_084841</name>
</gene>